<dbReference type="Proteomes" id="UP000252079">
    <property type="component" value="Unassembled WGS sequence"/>
</dbReference>
<sequence>MSYSMKEKVILLKGNHIKQIWNGIFTGTENEV</sequence>
<evidence type="ECO:0000313" key="2">
    <source>
        <dbReference type="Proteomes" id="UP000252079"/>
    </source>
</evidence>
<gene>
    <name evidence="1" type="ORF">SAMEA23995918_00629</name>
</gene>
<proteinExistence type="predicted"/>
<evidence type="ECO:0000313" key="1">
    <source>
        <dbReference type="EMBL" id="SSF25684.1"/>
    </source>
</evidence>
<dbReference type="AlphaFoldDB" id="A0ABD7MXT7"/>
<dbReference type="EMBL" id="UFBM01000003">
    <property type="protein sequence ID" value="SSF25684.1"/>
    <property type="molecule type" value="Genomic_DNA"/>
</dbReference>
<comment type="caution">
    <text evidence="1">The sequence shown here is derived from an EMBL/GenBank/DDBJ whole genome shotgun (WGS) entry which is preliminary data.</text>
</comment>
<protein>
    <submittedName>
        <fullName evidence="1">Uncharacterized protein</fullName>
    </submittedName>
</protein>
<organism evidence="1 2">
    <name type="scientific">Klebsiella quasipneumoniae</name>
    <dbReference type="NCBI Taxonomy" id="1463165"/>
    <lineage>
        <taxon>Bacteria</taxon>
        <taxon>Pseudomonadati</taxon>
        <taxon>Pseudomonadota</taxon>
        <taxon>Gammaproteobacteria</taxon>
        <taxon>Enterobacterales</taxon>
        <taxon>Enterobacteriaceae</taxon>
        <taxon>Klebsiella/Raoultella group</taxon>
        <taxon>Klebsiella</taxon>
        <taxon>Klebsiella pneumoniae complex</taxon>
    </lineage>
</organism>
<name>A0ABD7MXT7_9ENTR</name>
<reference evidence="1 2" key="1">
    <citation type="submission" date="2018-07" db="EMBL/GenBank/DDBJ databases">
        <authorList>
            <consortium name="Pathogen Informatics"/>
        </authorList>
    </citation>
    <scope>NUCLEOTIDE SEQUENCE [LARGE SCALE GENOMIC DNA]</scope>
    <source>
        <strain evidence="1 2">4300STDY6636950</strain>
    </source>
</reference>
<accession>A0ABD7MXT7</accession>